<sequence>MSVSPAASVAPSSVLVLRERVHARGGLILEAEIDLLRAQGPGGAVGYVLEGVLGDHPDLSAALRLQLVQLWQRQGSLVEAHELAQTQAFEAQALSDSPRDAFDAARGSIAAELGLMTGSGAGFAHSRLEAARLVHPSGLLAETHQCLLRGWITSSTARMLADAAGDLIDGLGSKATLEQMKAVAEQLQARVLIASIKGIDPSTGVGIPRAYSSARDAINRAVNRIDPDRAARRKARAHHERGVFFKPLPDEGLAIITATLPIADATEMFEHLSDLAQALHDETPDGPTVAQLRADILVSAVCRAVDLLRDGKPLPARPTWRVGLVMDLATLMALREGKSELPGIGEIDPELARILAEDAQWQTFIHSPLTGEILDQGSATYRPSEKLRNFIRVRDPHCTFPGCRKRSHRCQLDHITPFPTGPTTRANLHPLCQHHHNLKTHAQWQAERDPDSGTTTWTSPHGVVATADDPPPF</sequence>
<feature type="domain" description="HNH nuclease" evidence="2">
    <location>
        <begin position="386"/>
        <end position="437"/>
    </location>
</feature>
<dbReference type="AlphaFoldDB" id="A0A6J7GZG5"/>
<evidence type="ECO:0000259" key="2">
    <source>
        <dbReference type="SMART" id="SM00507"/>
    </source>
</evidence>
<proteinExistence type="predicted"/>
<dbReference type="SMART" id="SM00507">
    <property type="entry name" value="HNHc"/>
    <property type="match status" value="1"/>
</dbReference>
<feature type="region of interest" description="Disordered" evidence="1">
    <location>
        <begin position="446"/>
        <end position="473"/>
    </location>
</feature>
<dbReference type="InterPro" id="IPR003870">
    <property type="entry name" value="DUF222"/>
</dbReference>
<reference evidence="3" key="1">
    <citation type="submission" date="2020-05" db="EMBL/GenBank/DDBJ databases">
        <authorList>
            <person name="Chiriac C."/>
            <person name="Salcher M."/>
            <person name="Ghai R."/>
            <person name="Kavagutti S V."/>
        </authorList>
    </citation>
    <scope>NUCLEOTIDE SEQUENCE</scope>
</reference>
<dbReference type="EMBL" id="CAFBMR010000035">
    <property type="protein sequence ID" value="CAB4914057.1"/>
    <property type="molecule type" value="Genomic_DNA"/>
</dbReference>
<dbReference type="CDD" id="cd00085">
    <property type="entry name" value="HNHc"/>
    <property type="match status" value="1"/>
</dbReference>
<organism evidence="3">
    <name type="scientific">freshwater metagenome</name>
    <dbReference type="NCBI Taxonomy" id="449393"/>
    <lineage>
        <taxon>unclassified sequences</taxon>
        <taxon>metagenomes</taxon>
        <taxon>ecological metagenomes</taxon>
    </lineage>
</organism>
<dbReference type="Gene3D" id="1.10.30.50">
    <property type="match status" value="1"/>
</dbReference>
<dbReference type="Pfam" id="PF02720">
    <property type="entry name" value="DUF222"/>
    <property type="match status" value="1"/>
</dbReference>
<dbReference type="InterPro" id="IPR003615">
    <property type="entry name" value="HNH_nuc"/>
</dbReference>
<evidence type="ECO:0000313" key="3">
    <source>
        <dbReference type="EMBL" id="CAB4914057.1"/>
    </source>
</evidence>
<protein>
    <submittedName>
        <fullName evidence="3">Unannotated protein</fullName>
    </submittedName>
</protein>
<evidence type="ECO:0000256" key="1">
    <source>
        <dbReference type="SAM" id="MobiDB-lite"/>
    </source>
</evidence>
<accession>A0A6J7GZG5</accession>
<name>A0A6J7GZG5_9ZZZZ</name>
<gene>
    <name evidence="3" type="ORF">UFOPK3610_01005</name>
</gene>